<feature type="transmembrane region" description="Helical" evidence="1">
    <location>
        <begin position="35"/>
        <end position="57"/>
    </location>
</feature>
<keyword evidence="1" id="KW-0812">Transmembrane</keyword>
<dbReference type="EMBL" id="AGNL01040110">
    <property type="protein sequence ID" value="EJK52281.1"/>
    <property type="molecule type" value="Genomic_DNA"/>
</dbReference>
<proteinExistence type="predicted"/>
<reference evidence="2 3" key="1">
    <citation type="journal article" date="2012" name="Genome Biol.">
        <title>Genome and low-iron response of an oceanic diatom adapted to chronic iron limitation.</title>
        <authorList>
            <person name="Lommer M."/>
            <person name="Specht M."/>
            <person name="Roy A.S."/>
            <person name="Kraemer L."/>
            <person name="Andreson R."/>
            <person name="Gutowska M.A."/>
            <person name="Wolf J."/>
            <person name="Bergner S.V."/>
            <person name="Schilhabel M.B."/>
            <person name="Klostermeier U.C."/>
            <person name="Beiko R.G."/>
            <person name="Rosenstiel P."/>
            <person name="Hippler M."/>
            <person name="Laroche J."/>
        </authorList>
    </citation>
    <scope>NUCLEOTIDE SEQUENCE [LARGE SCALE GENOMIC DNA]</scope>
    <source>
        <strain evidence="2 3">CCMP1005</strain>
    </source>
</reference>
<sequence length="272" mass="29487">MLDKAKLIKLASSMFCFPGCPQLYCTEQSQDIRSSVVIVGHSLALVLLLAFWGCTYFQRGGTAPLIVFSAIWCCFQGSDLCGDGFGIAPWALAADGLGNGSRGPSERLARGRVTSRGTLPMIVPSIGVHRDEVGGACNRGESIGGCFVLAGFSSNSFVLVLASNQLGKVQYKKTRVQIVSRAINCDAWCQFFPECIAENSEDFVLTGNRTLPESICATRRSYNNCELEINELVNYGCAPPEKLEERTDMNDQVYRAETDLEGVEALGYCDGS</sequence>
<organism evidence="2 3">
    <name type="scientific">Thalassiosira oceanica</name>
    <name type="common">Marine diatom</name>
    <dbReference type="NCBI Taxonomy" id="159749"/>
    <lineage>
        <taxon>Eukaryota</taxon>
        <taxon>Sar</taxon>
        <taxon>Stramenopiles</taxon>
        <taxon>Ochrophyta</taxon>
        <taxon>Bacillariophyta</taxon>
        <taxon>Coscinodiscophyceae</taxon>
        <taxon>Thalassiosirophycidae</taxon>
        <taxon>Thalassiosirales</taxon>
        <taxon>Thalassiosiraceae</taxon>
        <taxon>Thalassiosira</taxon>
    </lineage>
</organism>
<keyword evidence="3" id="KW-1185">Reference proteome</keyword>
<keyword evidence="1" id="KW-0472">Membrane</keyword>
<evidence type="ECO:0000313" key="3">
    <source>
        <dbReference type="Proteomes" id="UP000266841"/>
    </source>
</evidence>
<protein>
    <submittedName>
        <fullName evidence="2">Uncharacterized protein</fullName>
    </submittedName>
</protein>
<dbReference type="Proteomes" id="UP000266841">
    <property type="component" value="Unassembled WGS sequence"/>
</dbReference>
<evidence type="ECO:0000313" key="2">
    <source>
        <dbReference type="EMBL" id="EJK52281.1"/>
    </source>
</evidence>
<keyword evidence="1" id="KW-1133">Transmembrane helix</keyword>
<name>K0RTS1_THAOC</name>
<gene>
    <name evidence="2" type="ORF">THAOC_28462</name>
</gene>
<accession>K0RTS1</accession>
<dbReference type="AlphaFoldDB" id="K0RTS1"/>
<comment type="caution">
    <text evidence="2">The sequence shown here is derived from an EMBL/GenBank/DDBJ whole genome shotgun (WGS) entry which is preliminary data.</text>
</comment>
<evidence type="ECO:0000256" key="1">
    <source>
        <dbReference type="SAM" id="Phobius"/>
    </source>
</evidence>